<proteinExistence type="predicted"/>
<evidence type="ECO:0000313" key="1">
    <source>
        <dbReference type="EMBL" id="KAK5061361.1"/>
    </source>
</evidence>
<protein>
    <submittedName>
        <fullName evidence="1">Uncharacterized protein</fullName>
    </submittedName>
</protein>
<gene>
    <name evidence="1" type="ORF">LTR84_007903</name>
</gene>
<dbReference type="AlphaFoldDB" id="A0AAV9NLE5"/>
<reference evidence="1 2" key="1">
    <citation type="submission" date="2023-08" db="EMBL/GenBank/DDBJ databases">
        <title>Black Yeasts Isolated from many extreme environments.</title>
        <authorList>
            <person name="Coleine C."/>
            <person name="Stajich J.E."/>
            <person name="Selbmann L."/>
        </authorList>
    </citation>
    <scope>NUCLEOTIDE SEQUENCE [LARGE SCALE GENOMIC DNA]</scope>
    <source>
        <strain evidence="1 2">CCFEE 5792</strain>
    </source>
</reference>
<organism evidence="1 2">
    <name type="scientific">Exophiala bonariae</name>
    <dbReference type="NCBI Taxonomy" id="1690606"/>
    <lineage>
        <taxon>Eukaryota</taxon>
        <taxon>Fungi</taxon>
        <taxon>Dikarya</taxon>
        <taxon>Ascomycota</taxon>
        <taxon>Pezizomycotina</taxon>
        <taxon>Eurotiomycetes</taxon>
        <taxon>Chaetothyriomycetidae</taxon>
        <taxon>Chaetothyriales</taxon>
        <taxon>Herpotrichiellaceae</taxon>
        <taxon>Exophiala</taxon>
    </lineage>
</organism>
<name>A0AAV9NLE5_9EURO</name>
<sequence length="541" mass="60284">MTITPPGSTIPNRLSNGFVRQAMGRTGHTFIPSSHKFLHFVGRWTTAANQLRRDAALPGSYLEFVITNTTSLYCELSNISVDDQEINQGKEERILVDRHTDHAILQPASPNQPPSRQVSLLVQVNDNHDYIGYDNAFGMIEIADDLDPSKAYKVKITHLGSPGTDSGTVEFKGIWVDKPLQPGTFEKSSSQHPRTVLRNPFFYCPNGHFVQAKLSCWKTQEKKTIEIVGSETALTAFAANEDDGVMAGRLIAWTEFVRKRLSVDTVLIPTSKLGLLPRESSPETIGSLFFRSGSPSTAHFSRPWSFSSYRPSVLVLQLGLVDFMLFFADKKNHGDRAINKFKAEMKAAIIDLVHNIRKTAYPHDSATNQFESGATGDGGYRYNSAPSTLPIFLITPFTASRRFVTKRQKLDSIISDVLAQAASTLQSEGDKSSFWIDTSGWLESRVDFLVLPNSTSKRSRLDTAMLTPFANFKVASLLEDHLCPHLNLPTANPSETSNNCDFIRYDNYLGDVYIPGNVEFNRALTERKIATLKERFGIMAM</sequence>
<dbReference type="InterPro" id="IPR036514">
    <property type="entry name" value="SGNH_hydro_sf"/>
</dbReference>
<accession>A0AAV9NLE5</accession>
<dbReference type="Proteomes" id="UP001358417">
    <property type="component" value="Unassembled WGS sequence"/>
</dbReference>
<dbReference type="GeneID" id="89976068"/>
<evidence type="ECO:0000313" key="2">
    <source>
        <dbReference type="Proteomes" id="UP001358417"/>
    </source>
</evidence>
<keyword evidence="2" id="KW-1185">Reference proteome</keyword>
<dbReference type="Gene3D" id="3.40.50.1110">
    <property type="entry name" value="SGNH hydrolase"/>
    <property type="match status" value="1"/>
</dbReference>
<dbReference type="EMBL" id="JAVRRD010000003">
    <property type="protein sequence ID" value="KAK5061361.1"/>
    <property type="molecule type" value="Genomic_DNA"/>
</dbReference>
<comment type="caution">
    <text evidence="1">The sequence shown here is derived from an EMBL/GenBank/DDBJ whole genome shotgun (WGS) entry which is preliminary data.</text>
</comment>
<dbReference type="RefSeq" id="XP_064710458.1">
    <property type="nucleotide sequence ID" value="XM_064851455.1"/>
</dbReference>